<accession>A0AAP0C983</accession>
<evidence type="ECO:0000256" key="2">
    <source>
        <dbReference type="ARBA" id="ARBA00022670"/>
    </source>
</evidence>
<dbReference type="GO" id="GO:0006508">
    <property type="term" value="P:proteolysis"/>
    <property type="evidence" value="ECO:0007669"/>
    <property type="project" value="UniProtKB-KW"/>
</dbReference>
<evidence type="ECO:0000313" key="7">
    <source>
        <dbReference type="EMBL" id="KAK9049252.1"/>
    </source>
</evidence>
<organism evidence="7 9">
    <name type="scientific">Deinandra increscens subsp. villosa</name>
    <dbReference type="NCBI Taxonomy" id="3103831"/>
    <lineage>
        <taxon>Eukaryota</taxon>
        <taxon>Viridiplantae</taxon>
        <taxon>Streptophyta</taxon>
        <taxon>Embryophyta</taxon>
        <taxon>Tracheophyta</taxon>
        <taxon>Spermatophyta</taxon>
        <taxon>Magnoliopsida</taxon>
        <taxon>eudicotyledons</taxon>
        <taxon>Gunneridae</taxon>
        <taxon>Pentapetalae</taxon>
        <taxon>asterids</taxon>
        <taxon>campanulids</taxon>
        <taxon>Asterales</taxon>
        <taxon>Asteraceae</taxon>
        <taxon>Asteroideae</taxon>
        <taxon>Heliantheae alliance</taxon>
        <taxon>Madieae</taxon>
        <taxon>Madiinae</taxon>
        <taxon>Deinandra</taxon>
    </lineage>
</organism>
<dbReference type="InterPro" id="IPR058352">
    <property type="entry name" value="DUF8039"/>
</dbReference>
<dbReference type="InterPro" id="IPR038765">
    <property type="entry name" value="Papain-like_cys_pep_sf"/>
</dbReference>
<evidence type="ECO:0000313" key="8">
    <source>
        <dbReference type="EMBL" id="KAK9067827.1"/>
    </source>
</evidence>
<evidence type="ECO:0000256" key="3">
    <source>
        <dbReference type="ARBA" id="ARBA00022801"/>
    </source>
</evidence>
<dbReference type="PANTHER" id="PTHR33018:SF35">
    <property type="entry name" value="ULP1 PROTEASE FAMILY CATALYTIC DOMAIN, PAPAIN-LIKE CYSTEINE PEPTIDASE SUPERFAMILY"/>
    <property type="match status" value="1"/>
</dbReference>
<feature type="domain" description="Ubiquitin-like protease family profile" evidence="5">
    <location>
        <begin position="554"/>
        <end position="711"/>
    </location>
</feature>
<feature type="region of interest" description="Disordered" evidence="4">
    <location>
        <begin position="420"/>
        <end position="444"/>
    </location>
</feature>
<protein>
    <recommendedName>
        <fullName evidence="10">Ubiquitin-like protease family profile domain-containing protein</fullName>
    </recommendedName>
</protein>
<evidence type="ECO:0000313" key="9">
    <source>
        <dbReference type="Proteomes" id="UP001408789"/>
    </source>
</evidence>
<dbReference type="EMBL" id="JBCNJP010000014">
    <property type="protein sequence ID" value="KAK9067827.1"/>
    <property type="molecule type" value="Genomic_DNA"/>
</dbReference>
<dbReference type="Pfam" id="PF02902">
    <property type="entry name" value="Peptidase_C48"/>
    <property type="match status" value="1"/>
</dbReference>
<gene>
    <name evidence="8" type="ORF">SSX86_011938</name>
    <name evidence="7" type="ORF">SSX86_031782</name>
</gene>
<sequence length="728" mass="82882">MKKGRGKRGVASCSKKYEESDFNIEFDEDMQPAGVNTDKFSSWLGVKCKVDFPYHIPTNEFSKKKWDDFWLETKRQWNISNDLPKSVVIKKAKKQCTNWRSFLVRHFVKFGKTPFDKYTYLEEENWEEFVAAKTSHEFLVKSEKAKASAHLNKHPSCSGRGGNAGLKPKVETRWDQLLASHPHLKSIKDPRSIKWVVARAKKNRQSKLYEIDQNLHETIKELASQEQSMIKDGSYFKGKGDPLTRVLGPEHGGRSRTVSVVLGSTQVHGGLFKCARKQNQNNAITTQAIAQVGDEASLDMRGSGCASGGSSGGSGGSCLDNHIIEHISRCHLLFPLDPSCKLKVASGLVYPTSARTLHGCQIDKACVKVQVDIVEVSYEKLPVHPLTCTDEVKCIGDTRNQFIQWPSNAIELVGTKTPCKSRSISSKGPTNNSSRKFQPSPQIDTQSCYRPRVLVYINLIDSPQVPFSQVHVSKDSDEEVIMALKKIDSSRPQPIQTMAAQLESYYGDMVSIEIDSPVGMYPEICNEYLEYEGVLQLLANGKVDISIVHWCEMYLYELSESRSKTYKSRCAFFNTVLITGEECNSSFANVQEHILSVYAKHIDKSYFLAPFLNGEHWSLFIVSPTQQEGYILDSMMGMKNKYDYPITKVIEESFGDNINWQMVKCRQHRNDWECGYMMMQNMIDFVMEYQYTFPKRIWNDTSYIKQEDVDNLLSILMPQFFRKLFDKA</sequence>
<keyword evidence="3" id="KW-0378">Hydrolase</keyword>
<comment type="caution">
    <text evidence="7">The sequence shown here is derived from an EMBL/GenBank/DDBJ whole genome shotgun (WGS) entry which is preliminary data.</text>
</comment>
<dbReference type="Proteomes" id="UP001408789">
    <property type="component" value="Unassembled WGS sequence"/>
</dbReference>
<keyword evidence="9" id="KW-1185">Reference proteome</keyword>
<evidence type="ECO:0000259" key="5">
    <source>
        <dbReference type="Pfam" id="PF02902"/>
    </source>
</evidence>
<feature type="domain" description="DUF8039" evidence="6">
    <location>
        <begin position="324"/>
        <end position="412"/>
    </location>
</feature>
<evidence type="ECO:0000256" key="1">
    <source>
        <dbReference type="ARBA" id="ARBA00005234"/>
    </source>
</evidence>
<dbReference type="Pfam" id="PF26133">
    <property type="entry name" value="DUF8039"/>
    <property type="match status" value="1"/>
</dbReference>
<dbReference type="PANTHER" id="PTHR33018">
    <property type="entry name" value="OS10G0338966 PROTEIN-RELATED"/>
    <property type="match status" value="1"/>
</dbReference>
<evidence type="ECO:0008006" key="10">
    <source>
        <dbReference type="Google" id="ProtNLM"/>
    </source>
</evidence>
<reference evidence="7 9" key="1">
    <citation type="submission" date="2024-04" db="EMBL/GenBank/DDBJ databases">
        <title>The reference genome of an endangered Asteraceae, Deinandra increscens subsp. villosa, native to the Central Coast of California.</title>
        <authorList>
            <person name="Guilliams M."/>
            <person name="Hasenstab-Lehman K."/>
            <person name="Meyer R."/>
            <person name="Mcevoy S."/>
        </authorList>
    </citation>
    <scope>NUCLEOTIDE SEQUENCE [LARGE SCALE GENOMIC DNA]</scope>
    <source>
        <tissue evidence="7">Leaf</tissue>
    </source>
</reference>
<dbReference type="Gene3D" id="3.40.395.10">
    <property type="entry name" value="Adenoviral Proteinase, Chain A"/>
    <property type="match status" value="1"/>
</dbReference>
<keyword evidence="2" id="KW-0645">Protease</keyword>
<dbReference type="SUPFAM" id="SSF54001">
    <property type="entry name" value="Cysteine proteinases"/>
    <property type="match status" value="1"/>
</dbReference>
<dbReference type="EMBL" id="JBCNJP010007583">
    <property type="protein sequence ID" value="KAK9049252.1"/>
    <property type="molecule type" value="Genomic_DNA"/>
</dbReference>
<dbReference type="InterPro" id="IPR003653">
    <property type="entry name" value="Peptidase_C48_C"/>
</dbReference>
<evidence type="ECO:0000259" key="6">
    <source>
        <dbReference type="Pfam" id="PF26133"/>
    </source>
</evidence>
<proteinExistence type="inferred from homology"/>
<evidence type="ECO:0000256" key="4">
    <source>
        <dbReference type="SAM" id="MobiDB-lite"/>
    </source>
</evidence>
<dbReference type="GO" id="GO:0008234">
    <property type="term" value="F:cysteine-type peptidase activity"/>
    <property type="evidence" value="ECO:0007669"/>
    <property type="project" value="InterPro"/>
</dbReference>
<dbReference type="AlphaFoldDB" id="A0AAP0C983"/>
<comment type="similarity">
    <text evidence="1">Belongs to the peptidase C48 family.</text>
</comment>
<name>A0AAP0C983_9ASTR</name>